<reference evidence="3 4" key="1">
    <citation type="submission" date="2020-02" db="EMBL/GenBank/DDBJ databases">
        <title>Bacillus aquiflavi sp. nov., isolated from yellow water of strong flavor Chinese baijiu in Yibin region of China.</title>
        <authorList>
            <person name="Xie J."/>
        </authorList>
    </citation>
    <scope>NUCLEOTIDE SEQUENCE [LARGE SCALE GENOMIC DNA]</scope>
    <source>
        <strain evidence="3 4">3H-10</strain>
    </source>
</reference>
<gene>
    <name evidence="3" type="ORF">G4D64_02135</name>
    <name evidence="2" type="ORF">H1Z61_02140</name>
</gene>
<dbReference type="AlphaFoldDB" id="A0A6B3VXR3"/>
<dbReference type="SUPFAM" id="SSF49503">
    <property type="entry name" value="Cupredoxins"/>
    <property type="match status" value="1"/>
</dbReference>
<accession>A0A6B3VXR3</accession>
<protein>
    <submittedName>
        <fullName evidence="2">Cupredoxin domain-containing protein</fullName>
    </submittedName>
</protein>
<reference evidence="2 5" key="2">
    <citation type="submission" date="2020-07" db="EMBL/GenBank/DDBJ databases">
        <authorList>
            <person name="Feng H."/>
        </authorList>
    </citation>
    <scope>NUCLEOTIDE SEQUENCE [LARGE SCALE GENOMIC DNA]</scope>
    <source>
        <strain evidence="2">S-12</strain>
        <strain evidence="5">s-12</strain>
    </source>
</reference>
<sequence length="150" mass="17164">MQFLVLNKRSIILFLLLFMAIISASIWFFSKNENAPVFNDQNSAEMREIHLITVEYKSKTDDGKIIEAYRWDPGTIFVNKGEKVKLRLFGVNGHEHAFMIEGTKIEGTVKKGEETIVPVQFDKEGVFKLVCLTHHDENNHVPMVANIVVD</sequence>
<dbReference type="EMBL" id="JAAIWN010000003">
    <property type="protein sequence ID" value="NEY80341.1"/>
    <property type="molecule type" value="Genomic_DNA"/>
</dbReference>
<evidence type="ECO:0000313" key="4">
    <source>
        <dbReference type="Proteomes" id="UP000472971"/>
    </source>
</evidence>
<keyword evidence="1" id="KW-1133">Transmembrane helix</keyword>
<proteinExistence type="predicted"/>
<keyword evidence="1" id="KW-0472">Membrane</keyword>
<dbReference type="InterPro" id="IPR008972">
    <property type="entry name" value="Cupredoxin"/>
</dbReference>
<keyword evidence="1" id="KW-0812">Transmembrane</keyword>
<dbReference type="Gene3D" id="2.60.40.420">
    <property type="entry name" value="Cupredoxins - blue copper proteins"/>
    <property type="match status" value="1"/>
</dbReference>
<dbReference type="Proteomes" id="UP000570010">
    <property type="component" value="Unassembled WGS sequence"/>
</dbReference>
<comment type="caution">
    <text evidence="3">The sequence shown here is derived from an EMBL/GenBank/DDBJ whole genome shotgun (WGS) entry which is preliminary data.</text>
</comment>
<feature type="transmembrane region" description="Helical" evidence="1">
    <location>
        <begin position="12"/>
        <end position="30"/>
    </location>
</feature>
<evidence type="ECO:0000313" key="3">
    <source>
        <dbReference type="EMBL" id="NEY80341.1"/>
    </source>
</evidence>
<keyword evidence="4" id="KW-1185">Reference proteome</keyword>
<name>A0A6B3VXR3_9BACI</name>
<dbReference type="EMBL" id="JACEIO010000003">
    <property type="protein sequence ID" value="MBA4535966.1"/>
    <property type="molecule type" value="Genomic_DNA"/>
</dbReference>
<dbReference type="Proteomes" id="UP000472971">
    <property type="component" value="Unassembled WGS sequence"/>
</dbReference>
<evidence type="ECO:0000313" key="5">
    <source>
        <dbReference type="Proteomes" id="UP000570010"/>
    </source>
</evidence>
<evidence type="ECO:0000256" key="1">
    <source>
        <dbReference type="SAM" id="Phobius"/>
    </source>
</evidence>
<evidence type="ECO:0000313" key="2">
    <source>
        <dbReference type="EMBL" id="MBA4535966.1"/>
    </source>
</evidence>
<dbReference type="RefSeq" id="WP_163239639.1">
    <property type="nucleotide sequence ID" value="NZ_CP082780.1"/>
</dbReference>
<organism evidence="3 4">
    <name type="scientific">Bacillus aquiflavi</name>
    <dbReference type="NCBI Taxonomy" id="2672567"/>
    <lineage>
        <taxon>Bacteria</taxon>
        <taxon>Bacillati</taxon>
        <taxon>Bacillota</taxon>
        <taxon>Bacilli</taxon>
        <taxon>Bacillales</taxon>
        <taxon>Bacillaceae</taxon>
        <taxon>Bacillus</taxon>
    </lineage>
</organism>